<comment type="caution">
    <text evidence="1">The sequence shown here is derived from an EMBL/GenBank/DDBJ whole genome shotgun (WGS) entry which is preliminary data.</text>
</comment>
<keyword evidence="2" id="KW-1185">Reference proteome</keyword>
<dbReference type="Proteomes" id="UP000307720">
    <property type="component" value="Unassembled WGS sequence"/>
</dbReference>
<organism evidence="1 2">
    <name type="scientific">Hominisplanchenecus murintestinalis</name>
    <dbReference type="NCBI Taxonomy" id="2941517"/>
    <lineage>
        <taxon>Bacteria</taxon>
        <taxon>Bacillati</taxon>
        <taxon>Bacillota</taxon>
        <taxon>Clostridia</taxon>
        <taxon>Lachnospirales</taxon>
        <taxon>Lachnospiraceae</taxon>
        <taxon>Hominisplanchenecus</taxon>
    </lineage>
</organism>
<reference evidence="1" key="1">
    <citation type="submission" date="2019-04" db="EMBL/GenBank/DDBJ databases">
        <title>Microbes associate with the intestines of laboratory mice.</title>
        <authorList>
            <person name="Navarre W."/>
            <person name="Wong E."/>
            <person name="Huang K."/>
            <person name="Tropini C."/>
            <person name="Ng K."/>
            <person name="Yu B."/>
        </authorList>
    </citation>
    <scope>NUCLEOTIDE SEQUENCE</scope>
    <source>
        <strain evidence="1">NM72_1-8</strain>
    </source>
</reference>
<name>A0AC61R2C9_9FIRM</name>
<protein>
    <submittedName>
        <fullName evidence="1">DUF624 domain-containing protein</fullName>
    </submittedName>
</protein>
<dbReference type="EMBL" id="SRZB01000003">
    <property type="protein sequence ID" value="TGY00131.1"/>
    <property type="molecule type" value="Genomic_DNA"/>
</dbReference>
<proteinExistence type="predicted"/>
<sequence length="222" mass="25375">MDRIFNMDNKFFTFMGKAADLILLNIIFLICCLPVVTIGASVTAMYYVTLKMVRNEESYISRSFFQSFRQNFRQATGIWLILLAGGTVLWLDFQIMEQAGSGGIFQAVYLGLCFILLIYGMISAYIFPLLAKFDNTVKNTFKNSLLMSIRHLPYTILLLLITYVPMFLTLNYGVVLVYGAVVWLAAGFALTAFINSHIYMRIYKNYIPEEAQENDSEWTLGE</sequence>
<evidence type="ECO:0000313" key="1">
    <source>
        <dbReference type="EMBL" id="TGY00131.1"/>
    </source>
</evidence>
<gene>
    <name evidence="1" type="ORF">E5357_03525</name>
</gene>
<accession>A0AC61R2C9</accession>
<evidence type="ECO:0000313" key="2">
    <source>
        <dbReference type="Proteomes" id="UP000307720"/>
    </source>
</evidence>